<feature type="domain" description="Resolvase HTH" evidence="2">
    <location>
        <begin position="48"/>
        <end position="82"/>
    </location>
</feature>
<dbReference type="EMBL" id="WMIG01000013">
    <property type="protein sequence ID" value="MTH61192.1"/>
    <property type="molecule type" value="Genomic_DNA"/>
</dbReference>
<protein>
    <submittedName>
        <fullName evidence="3">Helix-turn-helix domain-containing protein</fullName>
    </submittedName>
</protein>
<dbReference type="AlphaFoldDB" id="A0A844HUL0"/>
<evidence type="ECO:0000256" key="1">
    <source>
        <dbReference type="SAM" id="MobiDB-lite"/>
    </source>
</evidence>
<comment type="caution">
    <text evidence="3">The sequence shown here is derived from an EMBL/GenBank/DDBJ whole genome shotgun (WGS) entry which is preliminary data.</text>
</comment>
<evidence type="ECO:0000259" key="2">
    <source>
        <dbReference type="Pfam" id="PF02796"/>
    </source>
</evidence>
<dbReference type="GO" id="GO:0000150">
    <property type="term" value="F:DNA strand exchange activity"/>
    <property type="evidence" value="ECO:0007669"/>
    <property type="project" value="InterPro"/>
</dbReference>
<dbReference type="OrthoDB" id="9800103at2"/>
<keyword evidence="4" id="KW-1185">Reference proteome</keyword>
<feature type="region of interest" description="Disordered" evidence="1">
    <location>
        <begin position="1"/>
        <end position="45"/>
    </location>
</feature>
<organism evidence="3 4">
    <name type="scientific">Paracoccus litorisediminis</name>
    <dbReference type="NCBI Taxonomy" id="2006130"/>
    <lineage>
        <taxon>Bacteria</taxon>
        <taxon>Pseudomonadati</taxon>
        <taxon>Pseudomonadota</taxon>
        <taxon>Alphaproteobacteria</taxon>
        <taxon>Rhodobacterales</taxon>
        <taxon>Paracoccaceae</taxon>
        <taxon>Paracoccus</taxon>
    </lineage>
</organism>
<evidence type="ECO:0000313" key="4">
    <source>
        <dbReference type="Proteomes" id="UP000449846"/>
    </source>
</evidence>
<evidence type="ECO:0000313" key="3">
    <source>
        <dbReference type="EMBL" id="MTH61192.1"/>
    </source>
</evidence>
<name>A0A844HUL0_9RHOB</name>
<gene>
    <name evidence="3" type="ORF">GL300_18435</name>
</gene>
<dbReference type="InterPro" id="IPR006120">
    <property type="entry name" value="Resolvase_HTH_dom"/>
</dbReference>
<reference evidence="3 4" key="1">
    <citation type="submission" date="2019-11" db="EMBL/GenBank/DDBJ databases">
        <authorList>
            <person name="Dong K."/>
        </authorList>
    </citation>
    <scope>NUCLEOTIDE SEQUENCE [LARGE SCALE GENOMIC DNA]</scope>
    <source>
        <strain evidence="3 4">NBRC 112902</strain>
    </source>
</reference>
<proteinExistence type="predicted"/>
<dbReference type="Pfam" id="PF02796">
    <property type="entry name" value="HTH_7"/>
    <property type="match status" value="1"/>
</dbReference>
<sequence length="226" mass="25218">MTEQSYGTAPAEQEDLPVEAEEELEDEDDEDVPASSGASRSARELTDAEFVQARELYELGKMGVRELADQFGCSRQTLHRRFKKVGAKRGSRAHEVSKATQETVERFAQRRAERIEETRLSGYTTLKQARLLAQKVVIDAVKANRPIESTDDALKAVQRYNKILLDNIAGTLSVLDAANYVDEEDLPILQIEDLTADDILKHHISTGVLPDDATIEDLNTEIFGDD</sequence>
<accession>A0A844HUL0</accession>
<dbReference type="GO" id="GO:0003677">
    <property type="term" value="F:DNA binding"/>
    <property type="evidence" value="ECO:0007669"/>
    <property type="project" value="InterPro"/>
</dbReference>
<feature type="compositionally biased region" description="Acidic residues" evidence="1">
    <location>
        <begin position="12"/>
        <end position="32"/>
    </location>
</feature>
<dbReference type="RefSeq" id="WP_155041133.1">
    <property type="nucleotide sequence ID" value="NZ_WMIG01000013.1"/>
</dbReference>
<dbReference type="Gene3D" id="1.10.10.60">
    <property type="entry name" value="Homeodomain-like"/>
    <property type="match status" value="1"/>
</dbReference>
<dbReference type="Proteomes" id="UP000449846">
    <property type="component" value="Unassembled WGS sequence"/>
</dbReference>